<feature type="domain" description="Flavodoxin-like fold" evidence="3">
    <location>
        <begin position="4"/>
        <end position="190"/>
    </location>
</feature>
<dbReference type="EMBL" id="AQQY01000003">
    <property type="protein sequence ID" value="KCV82588.1"/>
    <property type="molecule type" value="Genomic_DNA"/>
</dbReference>
<dbReference type="STRING" id="1461693.ATO10_06586"/>
<evidence type="ECO:0000256" key="2">
    <source>
        <dbReference type="ARBA" id="ARBA00023002"/>
    </source>
</evidence>
<comment type="similarity">
    <text evidence="1">Belongs to the NAD(P)H dehydrogenase (quinone) family.</text>
</comment>
<organism evidence="4 5">
    <name type="scientific">Actibacterium atlanticum</name>
    <dbReference type="NCBI Taxonomy" id="1461693"/>
    <lineage>
        <taxon>Bacteria</taxon>
        <taxon>Pseudomonadati</taxon>
        <taxon>Pseudomonadota</taxon>
        <taxon>Alphaproteobacteria</taxon>
        <taxon>Rhodobacterales</taxon>
        <taxon>Roseobacteraceae</taxon>
        <taxon>Actibacterium</taxon>
    </lineage>
</organism>
<accession>A0A058ZLZ5</accession>
<dbReference type="PANTHER" id="PTHR10204:SF34">
    <property type="entry name" value="NAD(P)H DEHYDROGENASE [QUINONE] 1 ISOFORM 1"/>
    <property type="match status" value="1"/>
</dbReference>
<dbReference type="SUPFAM" id="SSF52218">
    <property type="entry name" value="Flavoproteins"/>
    <property type="match status" value="1"/>
</dbReference>
<dbReference type="InterPro" id="IPR051545">
    <property type="entry name" value="NAD(P)H_dehydrogenase_qn"/>
</dbReference>
<reference evidence="4 5" key="1">
    <citation type="submission" date="2013-04" db="EMBL/GenBank/DDBJ databases">
        <title>Shimia sp. 22II-S11-Z10 Genome Sequencing.</title>
        <authorList>
            <person name="Lai Q."/>
            <person name="Li G."/>
            <person name="Shao Z."/>
        </authorList>
    </citation>
    <scope>NUCLEOTIDE SEQUENCE [LARGE SCALE GENOMIC DNA]</scope>
    <source>
        <strain evidence="5">22II-S11-Z10</strain>
    </source>
</reference>
<evidence type="ECO:0000313" key="4">
    <source>
        <dbReference type="EMBL" id="KCV82588.1"/>
    </source>
</evidence>
<sequence>MTPKRILVLNGHPGQSSLSKSLTASYAEAAQKAGHDVRLHDLGQMSFDMDYGEGGYENPKTLEPDLEAFLADLEWAEHVVLGTPMWWGGVPAKLKGLFDRAFLPGRTFDTRHTNMFGIPKPLLTGKTARVLLTSDTPAFFLRLAYGNALKKLLGRQILGFVGIKPTRYSQFAPASHPDAAKVENWLDQARALGAKAA</sequence>
<dbReference type="PANTHER" id="PTHR10204">
    <property type="entry name" value="NAD P H OXIDOREDUCTASE-RELATED"/>
    <property type="match status" value="1"/>
</dbReference>
<protein>
    <submittedName>
        <fullName evidence="4">Quinone family NAD(P)H dehydrogenase</fullName>
    </submittedName>
</protein>
<dbReference type="OrthoDB" id="9798454at2"/>
<comment type="caution">
    <text evidence="4">The sequence shown here is derived from an EMBL/GenBank/DDBJ whole genome shotgun (WGS) entry which is preliminary data.</text>
</comment>
<keyword evidence="5" id="KW-1185">Reference proteome</keyword>
<dbReference type="Gene3D" id="3.40.50.360">
    <property type="match status" value="1"/>
</dbReference>
<keyword evidence="2" id="KW-0560">Oxidoreductase</keyword>
<evidence type="ECO:0000313" key="5">
    <source>
        <dbReference type="Proteomes" id="UP000024836"/>
    </source>
</evidence>
<dbReference type="eggNOG" id="COG2249">
    <property type="taxonomic scope" value="Bacteria"/>
</dbReference>
<dbReference type="InterPro" id="IPR029039">
    <property type="entry name" value="Flavoprotein-like_sf"/>
</dbReference>
<evidence type="ECO:0000256" key="1">
    <source>
        <dbReference type="ARBA" id="ARBA00006252"/>
    </source>
</evidence>
<dbReference type="InterPro" id="IPR003680">
    <property type="entry name" value="Flavodoxin_fold"/>
</dbReference>
<name>A0A058ZLZ5_9RHOB</name>
<dbReference type="PATRIC" id="fig|1461693.3.peg.1336"/>
<dbReference type="RefSeq" id="WP_035249614.1">
    <property type="nucleotide sequence ID" value="NZ_AQQY01000003.1"/>
</dbReference>
<dbReference type="AlphaFoldDB" id="A0A058ZLZ5"/>
<dbReference type="GO" id="GO:0005829">
    <property type="term" value="C:cytosol"/>
    <property type="evidence" value="ECO:0007669"/>
    <property type="project" value="TreeGrafter"/>
</dbReference>
<dbReference type="GO" id="GO:0003955">
    <property type="term" value="F:NAD(P)H dehydrogenase (quinone) activity"/>
    <property type="evidence" value="ECO:0007669"/>
    <property type="project" value="TreeGrafter"/>
</dbReference>
<gene>
    <name evidence="4" type="ORF">ATO10_06586</name>
</gene>
<dbReference type="Pfam" id="PF02525">
    <property type="entry name" value="Flavodoxin_2"/>
    <property type="match status" value="1"/>
</dbReference>
<dbReference type="Proteomes" id="UP000024836">
    <property type="component" value="Unassembled WGS sequence"/>
</dbReference>
<proteinExistence type="inferred from homology"/>
<evidence type="ECO:0000259" key="3">
    <source>
        <dbReference type="Pfam" id="PF02525"/>
    </source>
</evidence>